<dbReference type="GO" id="GO:0034069">
    <property type="term" value="F:aminoglycoside N-acetyltransferase activity"/>
    <property type="evidence" value="ECO:0007669"/>
    <property type="project" value="TreeGrafter"/>
</dbReference>
<dbReference type="InterPro" id="IPR036527">
    <property type="entry name" value="SCP2_sterol-bd_dom_sf"/>
</dbReference>
<dbReference type="EMBL" id="JACOOR010000002">
    <property type="protein sequence ID" value="MBC5658919.1"/>
    <property type="molecule type" value="Genomic_DNA"/>
</dbReference>
<sequence length="284" mass="32492">MEQHRLEQMIIRYLKDEERVRSRALYDEVFVEDADAFSGLYYEIKAQDNQILVAEEDGSIVSMLHLNPYSFRFRGSSIPADYIVAVATKVTYRHQGLMRALLTKALEDMCAEGRPFTFLMPADEAIYTPFGFRLMGNDDEESLAALTTEELAQDYDLFPEKDESYRKRHIDWPEWEATPMMLRLVDAAKFVERIGAEEPQSLVLRITDPILPENDGVFCWSFTEEDSSLNRTDGEPEITVSVADLGSFLFGMLGAEELSGITKPVFQKLERVRVVDGVYINELV</sequence>
<dbReference type="RefSeq" id="WP_186873154.1">
    <property type="nucleotide sequence ID" value="NZ_JACOOR010000002.1"/>
</dbReference>
<comment type="caution">
    <text evidence="2">The sequence shown here is derived from an EMBL/GenBank/DDBJ whole genome shotgun (WGS) entry which is preliminary data.</text>
</comment>
<feature type="domain" description="N-acetyltransferase" evidence="1">
    <location>
        <begin position="9"/>
        <end position="149"/>
    </location>
</feature>
<keyword evidence="3" id="KW-1185">Reference proteome</keyword>
<gene>
    <name evidence="2" type="ORF">H8S44_03930</name>
</gene>
<dbReference type="Gene3D" id="3.30.1050.10">
    <property type="entry name" value="SCP2 sterol-binding domain"/>
    <property type="match status" value="1"/>
</dbReference>
<dbReference type="PANTHER" id="PTHR37817:SF1">
    <property type="entry name" value="N-ACETYLTRANSFERASE EIS"/>
    <property type="match status" value="1"/>
</dbReference>
<dbReference type="AlphaFoldDB" id="A0A923LB16"/>
<dbReference type="PROSITE" id="PS51186">
    <property type="entry name" value="GNAT"/>
    <property type="match status" value="1"/>
</dbReference>
<evidence type="ECO:0000313" key="2">
    <source>
        <dbReference type="EMBL" id="MBC5658919.1"/>
    </source>
</evidence>
<accession>A0A923LB16</accession>
<organism evidence="2 3">
    <name type="scientific">Anaerosacchariphilus hominis</name>
    <dbReference type="NCBI Taxonomy" id="2763017"/>
    <lineage>
        <taxon>Bacteria</taxon>
        <taxon>Bacillati</taxon>
        <taxon>Bacillota</taxon>
        <taxon>Clostridia</taxon>
        <taxon>Lachnospirales</taxon>
        <taxon>Lachnospiraceae</taxon>
        <taxon>Anaerosacchariphilus</taxon>
    </lineage>
</organism>
<dbReference type="InterPro" id="IPR025559">
    <property type="entry name" value="Eis_dom"/>
</dbReference>
<protein>
    <submittedName>
        <fullName evidence="2">GNAT family N-acetyltransferase</fullName>
    </submittedName>
</protein>
<dbReference type="Gene3D" id="3.40.630.30">
    <property type="match status" value="1"/>
</dbReference>
<name>A0A923LB16_9FIRM</name>
<dbReference type="CDD" id="cd04301">
    <property type="entry name" value="NAT_SF"/>
    <property type="match status" value="1"/>
</dbReference>
<proteinExistence type="predicted"/>
<evidence type="ECO:0000313" key="3">
    <source>
        <dbReference type="Proteomes" id="UP000649345"/>
    </source>
</evidence>
<dbReference type="GO" id="GO:0030649">
    <property type="term" value="P:aminoglycoside antibiotic catabolic process"/>
    <property type="evidence" value="ECO:0007669"/>
    <property type="project" value="TreeGrafter"/>
</dbReference>
<dbReference type="Proteomes" id="UP000649345">
    <property type="component" value="Unassembled WGS sequence"/>
</dbReference>
<dbReference type="InterPro" id="IPR000182">
    <property type="entry name" value="GNAT_dom"/>
</dbReference>
<dbReference type="SUPFAM" id="SSF55718">
    <property type="entry name" value="SCP-like"/>
    <property type="match status" value="1"/>
</dbReference>
<dbReference type="Pfam" id="PF13527">
    <property type="entry name" value="Acetyltransf_9"/>
    <property type="match status" value="1"/>
</dbReference>
<dbReference type="PANTHER" id="PTHR37817">
    <property type="entry name" value="N-ACETYLTRANSFERASE EIS"/>
    <property type="match status" value="1"/>
</dbReference>
<reference evidence="2" key="1">
    <citation type="submission" date="2020-08" db="EMBL/GenBank/DDBJ databases">
        <title>Genome public.</title>
        <authorList>
            <person name="Liu C."/>
            <person name="Sun Q."/>
        </authorList>
    </citation>
    <scope>NUCLEOTIDE SEQUENCE</scope>
    <source>
        <strain evidence="2">NSJ-68</strain>
    </source>
</reference>
<dbReference type="InterPro" id="IPR051554">
    <property type="entry name" value="Acetyltransferase_Eis"/>
</dbReference>
<dbReference type="SUPFAM" id="SSF55729">
    <property type="entry name" value="Acyl-CoA N-acyltransferases (Nat)"/>
    <property type="match status" value="1"/>
</dbReference>
<dbReference type="InterPro" id="IPR016181">
    <property type="entry name" value="Acyl_CoA_acyltransferase"/>
</dbReference>
<dbReference type="Pfam" id="PF13530">
    <property type="entry name" value="SCP2_2"/>
    <property type="match status" value="1"/>
</dbReference>
<evidence type="ECO:0000259" key="1">
    <source>
        <dbReference type="PROSITE" id="PS51186"/>
    </source>
</evidence>